<dbReference type="SUPFAM" id="SSF52058">
    <property type="entry name" value="L domain-like"/>
    <property type="match status" value="2"/>
</dbReference>
<keyword evidence="3" id="KW-0611">Plant defense</keyword>
<dbReference type="Pfam" id="PF00931">
    <property type="entry name" value="NB-ARC"/>
    <property type="match status" value="1"/>
</dbReference>
<dbReference type="Proteomes" id="UP001652623">
    <property type="component" value="Chromosome 3"/>
</dbReference>
<evidence type="ECO:0000313" key="7">
    <source>
        <dbReference type="Proteomes" id="UP001652623"/>
    </source>
</evidence>
<dbReference type="PANTHER" id="PTHR33463">
    <property type="entry name" value="NB-ARC DOMAIN-CONTAINING PROTEIN-RELATED"/>
    <property type="match status" value="1"/>
</dbReference>
<reference evidence="8" key="1">
    <citation type="submission" date="2025-08" db="UniProtKB">
        <authorList>
            <consortium name="RefSeq"/>
        </authorList>
    </citation>
    <scope>IDENTIFICATION</scope>
    <source>
        <tissue evidence="8">Seedling</tissue>
    </source>
</reference>
<name>A0ABM3IR06_ZIZJJ</name>
<keyword evidence="7" id="KW-1185">Reference proteome</keyword>
<dbReference type="InterPro" id="IPR032675">
    <property type="entry name" value="LRR_dom_sf"/>
</dbReference>
<evidence type="ECO:0000256" key="2">
    <source>
        <dbReference type="ARBA" id="ARBA00022741"/>
    </source>
</evidence>
<dbReference type="InterPro" id="IPR057135">
    <property type="entry name" value="At4g27190-like_LRR"/>
</dbReference>
<dbReference type="Gene3D" id="3.40.50.300">
    <property type="entry name" value="P-loop containing nucleotide triphosphate hydrolases"/>
    <property type="match status" value="1"/>
</dbReference>
<proteinExistence type="inferred from homology"/>
<accession>A0ABM3IR06</accession>
<dbReference type="PANTHER" id="PTHR33463:SF198">
    <property type="entry name" value="RPP4C3"/>
    <property type="match status" value="1"/>
</dbReference>
<protein>
    <submittedName>
        <fullName evidence="8">Probable disease resistance protein At4g27220</fullName>
    </submittedName>
</protein>
<dbReference type="RefSeq" id="XP_048333721.2">
    <property type="nucleotide sequence ID" value="XM_048477764.2"/>
</dbReference>
<evidence type="ECO:0000256" key="4">
    <source>
        <dbReference type="ARBA" id="ARBA00022840"/>
    </source>
</evidence>
<dbReference type="InterPro" id="IPR042197">
    <property type="entry name" value="Apaf_helical"/>
</dbReference>
<dbReference type="PRINTS" id="PR00364">
    <property type="entry name" value="DISEASERSIST"/>
</dbReference>
<dbReference type="SUPFAM" id="SSF52540">
    <property type="entry name" value="P-loop containing nucleoside triphosphate hydrolases"/>
    <property type="match status" value="1"/>
</dbReference>
<evidence type="ECO:0000313" key="8">
    <source>
        <dbReference type="RefSeq" id="XP_048333721.2"/>
    </source>
</evidence>
<dbReference type="InterPro" id="IPR050905">
    <property type="entry name" value="Plant_NBS-LRR"/>
</dbReference>
<dbReference type="Gene3D" id="3.80.10.10">
    <property type="entry name" value="Ribonuclease Inhibitor"/>
    <property type="match status" value="3"/>
</dbReference>
<feature type="domain" description="NB-ARC" evidence="5">
    <location>
        <begin position="164"/>
        <end position="322"/>
    </location>
</feature>
<gene>
    <name evidence="8" type="primary">LOC107421922</name>
</gene>
<keyword evidence="4" id="KW-0067">ATP-binding</keyword>
<sequence>MEFVMTIGNWIATKIAEYTFEPIVRQAGHVVQYKSNIEDLKTQVKYLASLKVRVQHKVDESLRTNEKIEGDVEKWLENADTTIEKAKKFFEEERQSNQKCLHGFCPNLKPRHQLSRKSTKIKEDVVKLQAEGGKYTTQSISYRAPPQGTWNTSTTSAAFQSRTSIMDSIIKDLVKPDINIIGVYGLGGVGKTTLVKQVYDLVQQNHLFDEVAMATVSQNPDPKRIQGEIADVLGLKFEQETTAGRASNLKERTRNKKILIILDDIWNKLDLDEVGLEAVGGCKILATSRTREVLSETGTQNEFKLEVLDVQESWILFEKKAGNVVKDPAIRNIAVEVAKRCSGLPVLIISVASSLKSKNIYSWRVALKSLKKFDKQNEMQEKAYSILEWSYNQLRGDEAKSLLLLCAMLVVRNTVYLRDLLRYSFGLGVFENANTLDEARDRLYTLVDYLKDSCLLLDGDGGQDPKMHDLARDAALYIARKERQVLSVTHGNELKEWPNKEFLENCTMISLPYRSSIPASLPSKLQCPKLKLFIFVDIYGQSLEVPENFFQEMKELKVLDLTNFRNLLLPPSFVSLTNLQTLCLEGCIFEDDDDVLAKISELRGLQILSLAGSQVGKLCKEIGQLTCLRLLDLSYCIKLEIIPPNVLSNLSSLEELNMTYSFENWEAEGVTGERRINASVSELKHLSQLTTLNVSVKNADALPTSLFSDQLERFRISVGGVFPLWEIMDYENSNKLRLELTRSDQLDQSLKMLIKKSEDLYLDLVEGVSNCIPQLDSEGFPQLKRLNLQRHAGEMKHIIESINYTHSAFPKLESLLLFDVSSVESICYPQLGIGSFGKLGAICAHGCNGLKNLFPFSMVNCFSQLQKMELRQCNILEEVFVAEKGDKSFIRQDMDPTEFCQLKVLSLAHLPQFIGFSSIGGSEDEILNNSAPLFNWKFKFPKSLEVLEMEKLDRLTSIWPDHDQLAPPEFTSKLTKLSAADKQLNSCRNLRIIRVDRCQSLKYVFPASAARGLEQLAKLTVTNCRSIKEIIAKEEGDDGAEEIIKFVFPKLEKLCLRYLPQLGSFYPGMHTYKWPSLTWMEIIECEKVEILAADIQHSIINMIKPLLVLNLSFLLKRVHSPSWRAWE</sequence>
<dbReference type="InterPro" id="IPR027417">
    <property type="entry name" value="P-loop_NTPase"/>
</dbReference>
<evidence type="ECO:0000259" key="6">
    <source>
        <dbReference type="Pfam" id="PF23247"/>
    </source>
</evidence>
<dbReference type="InterPro" id="IPR002182">
    <property type="entry name" value="NB-ARC"/>
</dbReference>
<dbReference type="Pfam" id="PF23247">
    <property type="entry name" value="LRR_RPS2"/>
    <property type="match status" value="2"/>
</dbReference>
<evidence type="ECO:0000256" key="1">
    <source>
        <dbReference type="ARBA" id="ARBA00008894"/>
    </source>
</evidence>
<feature type="domain" description="Disease resistance protein At4g27190-like leucine-rich repeats" evidence="6">
    <location>
        <begin position="983"/>
        <end position="1091"/>
    </location>
</feature>
<comment type="similarity">
    <text evidence="1">Belongs to the disease resistance NB-LRR family.</text>
</comment>
<evidence type="ECO:0000259" key="5">
    <source>
        <dbReference type="Pfam" id="PF00931"/>
    </source>
</evidence>
<organism evidence="7 8">
    <name type="scientific">Ziziphus jujuba</name>
    <name type="common">Chinese jujube</name>
    <name type="synonym">Ziziphus sativa</name>
    <dbReference type="NCBI Taxonomy" id="326968"/>
    <lineage>
        <taxon>Eukaryota</taxon>
        <taxon>Viridiplantae</taxon>
        <taxon>Streptophyta</taxon>
        <taxon>Embryophyta</taxon>
        <taxon>Tracheophyta</taxon>
        <taxon>Spermatophyta</taxon>
        <taxon>Magnoliopsida</taxon>
        <taxon>eudicotyledons</taxon>
        <taxon>Gunneridae</taxon>
        <taxon>Pentapetalae</taxon>
        <taxon>rosids</taxon>
        <taxon>fabids</taxon>
        <taxon>Rosales</taxon>
        <taxon>Rhamnaceae</taxon>
        <taxon>Paliureae</taxon>
        <taxon>Ziziphus</taxon>
    </lineage>
</organism>
<dbReference type="GeneID" id="107421922"/>
<dbReference type="Gene3D" id="1.10.8.430">
    <property type="entry name" value="Helical domain of apoptotic protease-activating factors"/>
    <property type="match status" value="1"/>
</dbReference>
<feature type="domain" description="Disease resistance protein At4g27190-like leucine-rich repeats" evidence="6">
    <location>
        <begin position="814"/>
        <end position="912"/>
    </location>
</feature>
<keyword evidence="2" id="KW-0547">Nucleotide-binding</keyword>
<evidence type="ECO:0000256" key="3">
    <source>
        <dbReference type="ARBA" id="ARBA00022821"/>
    </source>
</evidence>